<keyword evidence="11" id="KW-0970">Cilium biogenesis/degradation</keyword>
<feature type="domain" description="RCC1-like" evidence="22">
    <location>
        <begin position="141"/>
        <end position="364"/>
    </location>
</feature>
<keyword evidence="12" id="KW-0282">Flagellum</keyword>
<evidence type="ECO:0000256" key="16">
    <source>
        <dbReference type="ARBA" id="ARBA00023273"/>
    </source>
</evidence>
<evidence type="ECO:0000256" key="19">
    <source>
        <dbReference type="ARBA" id="ARBA00023305"/>
    </source>
</evidence>
<name>A0A2K6JY34_RHIBE</name>
<dbReference type="GeneTree" id="ENSGT00940000159616"/>
<evidence type="ECO:0000256" key="6">
    <source>
        <dbReference type="ARBA" id="ARBA00022490"/>
    </source>
</evidence>
<keyword evidence="5" id="KW-0488">Methylation</keyword>
<keyword evidence="13" id="KW-0333">Golgi apparatus</keyword>
<feature type="repeat" description="RCC1" evidence="21">
    <location>
        <begin position="211"/>
        <end position="263"/>
    </location>
</feature>
<dbReference type="InterPro" id="IPR000408">
    <property type="entry name" value="Reg_chr_condens"/>
</dbReference>
<evidence type="ECO:0000256" key="1">
    <source>
        <dbReference type="ARBA" id="ARBA00004120"/>
    </source>
</evidence>
<keyword evidence="9" id="KW-0344">Guanine-nucleotide releasing factor</keyword>
<evidence type="ECO:0000256" key="18">
    <source>
        <dbReference type="ARBA" id="ARBA00023289"/>
    </source>
</evidence>
<sequence>MRSPKNHLIFADSGAVFTFGKSKFAENNPSKFWFKNDVPVHLSCGDEHTAVVTGNNKLYVFGSNNWGQLGLGSKSAISKPTCVKALKPEKVKLAACGRNHTLVSTEGGNVYATGGNDEGQLGLGDTEERNTFHVISFFTSEHKIKQLSAGSNTSAALTEDGRLFMWGENSEGQIGLKNVTNVCVPHQVTIGKPVSWISCGYYHSAFVTTDGELYMFGEPENGKLGLPNQLLSNHRTPQLVSEIPEKVIQVACGGEHTVVLTENAVYTFGLGQFGQLGLGTFLFETSEPKVIENIRDHTVSYISCGENHTALITDIGLMYTFGDGRHGKLGLGLENFTNHFIPTLCSNFLRFIVKLVACGGCHMVVFAAPHRSVAKEIEFNEISDTCLSVATFLPHGSLTSGNVLQRTLSARMRRRERLPFHFSVEIWISFFPFNHSDYFLDEMTKEAEIDNSSTVESLGETTDILNM</sequence>
<keyword evidence="10" id="KW-0677">Repeat</keyword>
<evidence type="ECO:0000256" key="4">
    <source>
        <dbReference type="ARBA" id="ARBA00004611"/>
    </source>
</evidence>
<feature type="repeat" description="RCC1" evidence="21">
    <location>
        <begin position="263"/>
        <end position="315"/>
    </location>
</feature>
<reference evidence="23" key="2">
    <citation type="submission" date="2025-08" db="UniProtKB">
        <authorList>
            <consortium name="Ensembl"/>
        </authorList>
    </citation>
    <scope>IDENTIFICATION</scope>
</reference>
<evidence type="ECO:0000256" key="17">
    <source>
        <dbReference type="ARBA" id="ARBA00023288"/>
    </source>
</evidence>
<dbReference type="AlphaFoldDB" id="A0A2K6JY34"/>
<dbReference type="GO" id="GO:0005085">
    <property type="term" value="F:guanyl-nucleotide exchange factor activity"/>
    <property type="evidence" value="ECO:0007669"/>
    <property type="project" value="UniProtKB-KW"/>
</dbReference>
<dbReference type="InterPro" id="IPR051625">
    <property type="entry name" value="Signaling_Regulatory_Domain"/>
</dbReference>
<evidence type="ECO:0000256" key="13">
    <source>
        <dbReference type="ARBA" id="ARBA00023034"/>
    </source>
</evidence>
<evidence type="ECO:0000256" key="3">
    <source>
        <dbReference type="ARBA" id="ARBA00004555"/>
    </source>
</evidence>
<feature type="repeat" description="RCC1" evidence="21">
    <location>
        <begin position="108"/>
        <end position="160"/>
    </location>
</feature>
<dbReference type="InterPro" id="IPR058923">
    <property type="entry name" value="RCC1-like_dom"/>
</dbReference>
<dbReference type="Proteomes" id="UP000233180">
    <property type="component" value="Unassembled WGS sequence"/>
</dbReference>
<dbReference type="PANTHER" id="PTHR22872">
    <property type="entry name" value="BTK-BINDING PROTEIN-RELATED"/>
    <property type="match status" value="1"/>
</dbReference>
<dbReference type="PANTHER" id="PTHR22872:SF9">
    <property type="entry name" value="X-LINKED RETINITIS PIGMENTOSA GTPASE REGULATOR"/>
    <property type="match status" value="1"/>
</dbReference>
<evidence type="ECO:0000256" key="8">
    <source>
        <dbReference type="ARBA" id="ARBA00022606"/>
    </source>
</evidence>
<evidence type="ECO:0000256" key="12">
    <source>
        <dbReference type="ARBA" id="ARBA00022846"/>
    </source>
</evidence>
<reference evidence="23" key="3">
    <citation type="submission" date="2025-09" db="UniProtKB">
        <authorList>
            <consortium name="Ensembl"/>
        </authorList>
    </citation>
    <scope>IDENTIFICATION</scope>
</reference>
<keyword evidence="15" id="KW-0206">Cytoskeleton</keyword>
<comment type="subcellular location">
    <subcellularLocation>
        <location evidence="1">Cytoplasm</location>
        <location evidence="1">Cytoskeleton</location>
        <location evidence="1">Cilium basal body</location>
    </subcellularLocation>
    <subcellularLocation>
        <location evidence="4">Cytoplasm</location>
        <location evidence="4">Cytoskeleton</location>
        <location evidence="4">Flagellum axoneme</location>
    </subcellularLocation>
    <subcellularLocation>
        <location evidence="2">Cytoplasm</location>
        <location evidence="2">Cytoskeleton</location>
        <location evidence="2">Microtubule organizing center</location>
        <location evidence="2">Centrosome</location>
    </subcellularLocation>
    <subcellularLocation>
        <location evidence="3">Golgi apparatus</location>
    </subcellularLocation>
</comment>
<dbReference type="GO" id="GO:0007601">
    <property type="term" value="P:visual perception"/>
    <property type="evidence" value="ECO:0007669"/>
    <property type="project" value="UniProtKB-KW"/>
</dbReference>
<feature type="repeat" description="RCC1" evidence="21">
    <location>
        <begin position="316"/>
        <end position="369"/>
    </location>
</feature>
<evidence type="ECO:0000256" key="15">
    <source>
        <dbReference type="ARBA" id="ARBA00023212"/>
    </source>
</evidence>
<evidence type="ECO:0000259" key="22">
    <source>
        <dbReference type="Pfam" id="PF25390"/>
    </source>
</evidence>
<keyword evidence="17" id="KW-0449">Lipoprotein</keyword>
<accession>A0A2K6JY34</accession>
<dbReference type="GO" id="GO:0005813">
    <property type="term" value="C:centrosome"/>
    <property type="evidence" value="ECO:0007669"/>
    <property type="project" value="UniProtKB-SubCell"/>
</dbReference>
<feature type="repeat" description="RCC1" evidence="21">
    <location>
        <begin position="161"/>
        <end position="210"/>
    </location>
</feature>
<evidence type="ECO:0000256" key="10">
    <source>
        <dbReference type="ARBA" id="ARBA00022737"/>
    </source>
</evidence>
<dbReference type="Pfam" id="PF25390">
    <property type="entry name" value="WD40_RLD"/>
    <property type="match status" value="1"/>
</dbReference>
<reference evidence="23 24" key="1">
    <citation type="submission" date="2016-06" db="EMBL/GenBank/DDBJ databases">
        <title>Genome of Rhinopithecus bieti.</title>
        <authorList>
            <person name="Wu"/>
            <person name="C.-I. and Zhang"/>
            <person name="Y."/>
        </authorList>
    </citation>
    <scope>NUCLEOTIDE SEQUENCE</scope>
</reference>
<dbReference type="OMA" id="QAYSWGW"/>
<keyword evidence="7" id="KW-0597">Phosphoprotein</keyword>
<dbReference type="GO" id="GO:0097733">
    <property type="term" value="C:photoreceptor cell cilium"/>
    <property type="evidence" value="ECO:0007669"/>
    <property type="project" value="UniProtKB-ARBA"/>
</dbReference>
<organism evidence="23 24">
    <name type="scientific">Rhinopithecus bieti</name>
    <name type="common">Black snub-nosed monkey</name>
    <name type="synonym">Pygathrix bieti</name>
    <dbReference type="NCBI Taxonomy" id="61621"/>
    <lineage>
        <taxon>Eukaryota</taxon>
        <taxon>Metazoa</taxon>
        <taxon>Chordata</taxon>
        <taxon>Craniata</taxon>
        <taxon>Vertebrata</taxon>
        <taxon>Euteleostomi</taxon>
        <taxon>Mammalia</taxon>
        <taxon>Eutheria</taxon>
        <taxon>Euarchontoglires</taxon>
        <taxon>Primates</taxon>
        <taxon>Haplorrhini</taxon>
        <taxon>Catarrhini</taxon>
        <taxon>Cercopithecidae</taxon>
        <taxon>Colobinae</taxon>
        <taxon>Rhinopithecus</taxon>
    </lineage>
</organism>
<evidence type="ECO:0000256" key="11">
    <source>
        <dbReference type="ARBA" id="ARBA00022794"/>
    </source>
</evidence>
<dbReference type="SUPFAM" id="SSF50985">
    <property type="entry name" value="RCC1/BLIP-II"/>
    <property type="match status" value="1"/>
</dbReference>
<keyword evidence="16" id="KW-0966">Cell projection</keyword>
<dbReference type="PROSITE" id="PS50012">
    <property type="entry name" value="RCC1_3"/>
    <property type="match status" value="6"/>
</dbReference>
<dbReference type="GO" id="GO:0005794">
    <property type="term" value="C:Golgi apparatus"/>
    <property type="evidence" value="ECO:0007669"/>
    <property type="project" value="UniProtKB-SubCell"/>
</dbReference>
<evidence type="ECO:0000256" key="2">
    <source>
        <dbReference type="ARBA" id="ARBA00004300"/>
    </source>
</evidence>
<evidence type="ECO:0000256" key="14">
    <source>
        <dbReference type="ARBA" id="ARBA00023069"/>
    </source>
</evidence>
<keyword evidence="8" id="KW-0716">Sensory transduction</keyword>
<evidence type="ECO:0000313" key="24">
    <source>
        <dbReference type="Proteomes" id="UP000233180"/>
    </source>
</evidence>
<keyword evidence="6" id="KW-0963">Cytoplasm</keyword>
<dbReference type="FunFam" id="2.130.10.30:FF:000013">
    <property type="entry name" value="Retinitis pigmentosa GTPase regulator isoform 1"/>
    <property type="match status" value="1"/>
</dbReference>
<evidence type="ECO:0000256" key="5">
    <source>
        <dbReference type="ARBA" id="ARBA00022481"/>
    </source>
</evidence>
<dbReference type="STRING" id="61621.ENSRBIP00000003923"/>
<dbReference type="InterPro" id="IPR009091">
    <property type="entry name" value="RCC1/BLIP-II"/>
</dbReference>
<evidence type="ECO:0000256" key="9">
    <source>
        <dbReference type="ARBA" id="ARBA00022658"/>
    </source>
</evidence>
<dbReference type="Pfam" id="PF00415">
    <property type="entry name" value="RCC1"/>
    <property type="match status" value="1"/>
</dbReference>
<dbReference type="Gene3D" id="2.130.10.30">
    <property type="entry name" value="Regulator of chromosome condensation 1/beta-lactamase-inhibitor protein II"/>
    <property type="match status" value="1"/>
</dbReference>
<keyword evidence="19" id="KW-0844">Vision</keyword>
<dbReference type="GO" id="GO:0030030">
    <property type="term" value="P:cell projection organization"/>
    <property type="evidence" value="ECO:0007669"/>
    <property type="project" value="UniProtKB-KW"/>
</dbReference>
<evidence type="ECO:0000256" key="20">
    <source>
        <dbReference type="ARBA" id="ARBA00073293"/>
    </source>
</evidence>
<feature type="repeat" description="RCC1" evidence="21">
    <location>
        <begin position="56"/>
        <end position="107"/>
    </location>
</feature>
<keyword evidence="14" id="KW-0969">Cilium</keyword>
<evidence type="ECO:0000256" key="7">
    <source>
        <dbReference type="ARBA" id="ARBA00022553"/>
    </source>
</evidence>
<protein>
    <recommendedName>
        <fullName evidence="20">X-linked retinitis pigmentosa GTPase regulator</fullName>
    </recommendedName>
</protein>
<evidence type="ECO:0000256" key="21">
    <source>
        <dbReference type="PROSITE-ProRule" id="PRU00235"/>
    </source>
</evidence>
<keyword evidence="24" id="KW-1185">Reference proteome</keyword>
<proteinExistence type="predicted"/>
<dbReference type="Ensembl" id="ENSRBIT00000020221.1">
    <property type="protein sequence ID" value="ENSRBIP00000003923.1"/>
    <property type="gene ID" value="ENSRBIG00000018469.1"/>
</dbReference>
<dbReference type="PROSITE" id="PS00626">
    <property type="entry name" value="RCC1_2"/>
    <property type="match status" value="4"/>
</dbReference>
<evidence type="ECO:0000313" key="23">
    <source>
        <dbReference type="Ensembl" id="ENSRBIP00000003923.1"/>
    </source>
</evidence>
<keyword evidence="18" id="KW-0636">Prenylation</keyword>
<dbReference type="PRINTS" id="PR00633">
    <property type="entry name" value="RCCNDNSATION"/>
</dbReference>